<dbReference type="InterPro" id="IPR027417">
    <property type="entry name" value="P-loop_NTPase"/>
</dbReference>
<dbReference type="InterPro" id="IPR016024">
    <property type="entry name" value="ARM-type_fold"/>
</dbReference>
<evidence type="ECO:0000313" key="2">
    <source>
        <dbReference type="EMBL" id="OAG93047.1"/>
    </source>
</evidence>
<evidence type="ECO:0000313" key="3">
    <source>
        <dbReference type="Proteomes" id="UP000077421"/>
    </source>
</evidence>
<dbReference type="EMBL" id="LSUQ01000054">
    <property type="protein sequence ID" value="OAG93047.1"/>
    <property type="molecule type" value="Genomic_DNA"/>
</dbReference>
<feature type="domain" description="Novel STAND NTPase 1" evidence="1">
    <location>
        <begin position="259"/>
        <end position="424"/>
    </location>
</feature>
<dbReference type="Proteomes" id="UP000077421">
    <property type="component" value="Unassembled WGS sequence"/>
</dbReference>
<sequence length="1485" mass="170742">MPLRGGATDKYGNRYEAYWTVYCIADLLDEKIRSIRLEPPGPDGEGVEFWTKHVDESLEFHQVKRQNDHGYWSLKDLARKGIISTIVTKTLNSSNRFRFVSTYAAYELQELSERARSAKDRDEYETEFLGAVIQRTSFDTLCQLCGPLPSQQVFTLLQQVFIDTEGEPLLIRNLENKLSVLVEEDVGQAIGFLFQFVFDNVHKELFANDVWRALEHSGFHRRSLSGNPHVIVKVEEANKRYLNSLRDGAIQGIVLPRNEVQQIEDALLTSRFVMVTGDAGVGKSTVLKQLVQRYEEQRWLTLAFRVDRLEYTNLPEKVGSQIGLPGSPTAILNAIAQNRKGLLVIDQLDYMSEVSGRRTEFFDCIDEIIRQSQSFTAMRVVIACRQFDLENDSRFRRLIKGETKDQSQVVKVQRLDTHTVQRVLEEMGVNIHSISEKQFNLLSIPLHLSLFAEILSHDGGIVRFNSVLDLYDRFWALKQERIRRRIGDIRWVEVIDRLCEYMSANQSLYAPEYILDGVEHDANTMVSEHVLEFEGSRYGFFHEGFFDYAFARRFLSKTQSLLDFLLEREQHLFIRTQVRQILQYQRNRDPYRYQQSLANVFQSSRVRFHIKQVLFHVLAQIDEPTPEEWDILNRMLNSLEHDYKTHVLNVIYGSPGWVKLLIERGVIQTWLQSSEYVDQATMILMSVSVKEPDLVAECLSPYIGLSPQWDNRLRRFFSLLETILGSNMLELFMSVVDSKVFSEGDDHQSIFWKVASTLSATHPTEACQALARFLTTIDMSTKKDKPGIRLFKEHDHHLAELLKNCAFNSSEQFVTAVLPFMFTVMSRYSYEVYETDELIQDRVWSHRNYGTSHFVEDDFLRMVNVAIARLAAQGGDVFRSVECMLSNSGFDTANYLLLKAYTSIPREASDQAITYLLNNPARLRCGYSDSSFWVTRELLEAVTPYCSQVCLQALEEMLLQYYPAWERSAEGMRYRGFSQMTLLEGISGDHRSTPVKHKIMESERRFGVRGTADAPQGIHGGIVQSPISEKAASKMTDAQWLKAIQRYDNKQRDDVYRFLVGGAHQLSEVLEQQVRVDPERFAVLILKLPDDTHPYYFSAILRGFQGSKKELAFSAVRRCHKLPGRPVGSSIARLIGEFSTEQLDDDMYQILSWYATSDPNPEQELWRTPADVEGTVYYGGNPLEAGINSVRGSAAYTIAQLIQFDFERIPLFLETIERLVIDPSIQVRACVALILLSILRYDRDLAGRLAARLFDTEDVLLGTHYATDFLRHALSTHGYQLGSFLKRMLDAQSNELNETGASLVALMKLVGTDIPFTTDDYMVLGTAHRKGICKVYAFNLHAPQFRERAESIIVQMFYDEEEQIRELASSCFHYFESEELGTCEALIARFVDSPAFSDHHGRLTWALEQTTAKLPNTTILVCQALFSQRGRLEQSHFDDVAMRLIMRQYQQADNEEMKSRCLDVIDEIATEGKYFVENHLNKYER</sequence>
<comment type="caution">
    <text evidence="2">The sequence shown here is derived from an EMBL/GenBank/DDBJ whole genome shotgun (WGS) entry which is preliminary data.</text>
</comment>
<dbReference type="SUPFAM" id="SSF48371">
    <property type="entry name" value="ARM repeat"/>
    <property type="match status" value="1"/>
</dbReference>
<proteinExistence type="predicted"/>
<dbReference type="InterPro" id="IPR049052">
    <property type="entry name" value="nSTAND1"/>
</dbReference>
<organism evidence="2 3">
    <name type="scientific">Ferroacidibacillus organovorans</name>
    <dbReference type="NCBI Taxonomy" id="1765683"/>
    <lineage>
        <taxon>Bacteria</taxon>
        <taxon>Bacillati</taxon>
        <taxon>Bacillota</taxon>
        <taxon>Bacilli</taxon>
        <taxon>Bacillales</taxon>
        <taxon>Alicyclobacillaceae</taxon>
        <taxon>Ferroacidibacillus</taxon>
    </lineage>
</organism>
<dbReference type="Gene3D" id="3.40.50.300">
    <property type="entry name" value="P-loop containing nucleotide triphosphate hydrolases"/>
    <property type="match status" value="1"/>
</dbReference>
<reference evidence="2 3" key="1">
    <citation type="submission" date="2016-02" db="EMBL/GenBank/DDBJ databases">
        <title>Draft genome sequence of Acidibacillus ferrooxidans SLC66.</title>
        <authorList>
            <person name="Oliveira G."/>
            <person name="Nancucheo I."/>
            <person name="Dall'Agnol H."/>
            <person name="Johnson B."/>
            <person name="Oliveira R."/>
            <person name="Nunes G.L."/>
            <person name="Tzotzos G."/>
            <person name="Orellana S.C."/>
            <person name="Salim A.C."/>
            <person name="Araujo F.M."/>
        </authorList>
    </citation>
    <scope>NUCLEOTIDE SEQUENCE [LARGE SCALE GENOMIC DNA]</scope>
    <source>
        <strain evidence="2 3">SLC66</strain>
    </source>
</reference>
<protein>
    <recommendedName>
        <fullName evidence="1">Novel STAND NTPase 1 domain-containing protein</fullName>
    </recommendedName>
</protein>
<accession>A0A853KAB3</accession>
<dbReference type="Pfam" id="PF20703">
    <property type="entry name" value="nSTAND1"/>
    <property type="match status" value="1"/>
</dbReference>
<evidence type="ECO:0000259" key="1">
    <source>
        <dbReference type="Pfam" id="PF20703"/>
    </source>
</evidence>
<name>A0A853KAB3_9BACL</name>
<gene>
    <name evidence="2" type="ORF">AYW79_12610</name>
</gene>
<dbReference type="SUPFAM" id="SSF52540">
    <property type="entry name" value="P-loop containing nucleoside triphosphate hydrolases"/>
    <property type="match status" value="1"/>
</dbReference>
<dbReference type="RefSeq" id="WP_067566605.1">
    <property type="nucleotide sequence ID" value="NZ_LSUQ01000054.1"/>
</dbReference>